<comment type="caution">
    <text evidence="9">The sequence shown here is derived from an EMBL/GenBank/DDBJ whole genome shotgun (WGS) entry which is preliminary data.</text>
</comment>
<dbReference type="Gene3D" id="3.40.50.300">
    <property type="entry name" value="P-loop containing nucleotide triphosphate hydrolases"/>
    <property type="match status" value="1"/>
</dbReference>
<dbReference type="InterPro" id="IPR012693">
    <property type="entry name" value="ABC_transpr_PhnC"/>
</dbReference>
<dbReference type="NCBIfam" id="TIGR02315">
    <property type="entry name" value="ABC_phnC"/>
    <property type="match status" value="1"/>
</dbReference>
<dbReference type="GO" id="GO:0016887">
    <property type="term" value="F:ATP hydrolysis activity"/>
    <property type="evidence" value="ECO:0007669"/>
    <property type="project" value="InterPro"/>
</dbReference>
<feature type="domain" description="ABC transporter" evidence="8">
    <location>
        <begin position="4"/>
        <end position="249"/>
    </location>
</feature>
<dbReference type="PROSITE" id="PS00211">
    <property type="entry name" value="ABC_TRANSPORTER_1"/>
    <property type="match status" value="1"/>
</dbReference>
<keyword evidence="1" id="KW-0813">Transport</keyword>
<dbReference type="OrthoDB" id="9802264at2"/>
<protein>
    <submittedName>
        <fullName evidence="9">Phosphonate ABC transporter ATP-binding protein</fullName>
        <ecNumber evidence="9">3.6.3.28</ecNumber>
    </submittedName>
</protein>
<sequence>MISLKVENISKIYPDGTKALNNVSFTVEPGEAVVLLGHNGSGKSTLFRCITSFEKPSEGSIFIDKTNIIGLSQGQLRPIRKKVGMVFQHFHLINNLSVFQNVLFGALGSVKYSFQAFAPVASPELREKAMECLHRVGLSHLAKRRADQLSGGQQQRVAIARMLLQDPEVVLADEPIASLDPKAGREVMDLLWDVVEERGLSVISILHQMDIAKEYGDRIIALKSGNVVMDDKIKNISEDFLQDLYQHDVDMDLVQETITEKGA</sequence>
<reference evidence="9 10" key="1">
    <citation type="journal article" date="2019" name="Int. J. Syst. Evol. Microbiol.">
        <title>Anaerobacillus alkaliphilus sp. nov., a novel alkaliphilic and moderately halophilic bacterium.</title>
        <authorList>
            <person name="Borsodi A.K."/>
            <person name="Aszalos J.M."/>
            <person name="Bihari P."/>
            <person name="Nagy I."/>
            <person name="Schumann P."/>
            <person name="Sproer C."/>
            <person name="Kovacs A.L."/>
            <person name="Boka K."/>
            <person name="Dobosy P."/>
            <person name="Ovari M."/>
            <person name="Szili-Kovacs T."/>
            <person name="Toth E."/>
        </authorList>
    </citation>
    <scope>NUCLEOTIDE SEQUENCE [LARGE SCALE GENOMIC DNA]</scope>
    <source>
        <strain evidence="9 10">B16-10</strain>
    </source>
</reference>
<keyword evidence="7" id="KW-0472">Membrane</keyword>
<evidence type="ECO:0000256" key="7">
    <source>
        <dbReference type="ARBA" id="ARBA00023136"/>
    </source>
</evidence>
<evidence type="ECO:0000256" key="1">
    <source>
        <dbReference type="ARBA" id="ARBA00022448"/>
    </source>
</evidence>
<accession>A0A4Q0VV13</accession>
<dbReference type="EC" id="3.6.3.28" evidence="9"/>
<dbReference type="InterPro" id="IPR003439">
    <property type="entry name" value="ABC_transporter-like_ATP-bd"/>
</dbReference>
<proteinExistence type="predicted"/>
<dbReference type="InterPro" id="IPR027417">
    <property type="entry name" value="P-loop_NTPase"/>
</dbReference>
<gene>
    <name evidence="9" type="primary">phnC</name>
    <name evidence="9" type="ORF">DS745_07135</name>
</gene>
<dbReference type="CDD" id="cd03256">
    <property type="entry name" value="ABC_PhnC_transporter"/>
    <property type="match status" value="1"/>
</dbReference>
<dbReference type="PANTHER" id="PTHR43166:SF6">
    <property type="entry name" value="PHOSPHONATES IMPORT ATP-BINDING PROTEIN PHNC"/>
    <property type="match status" value="1"/>
</dbReference>
<dbReference type="PROSITE" id="PS50893">
    <property type="entry name" value="ABC_TRANSPORTER_2"/>
    <property type="match status" value="1"/>
</dbReference>
<evidence type="ECO:0000256" key="5">
    <source>
        <dbReference type="ARBA" id="ARBA00022885"/>
    </source>
</evidence>
<evidence type="ECO:0000259" key="8">
    <source>
        <dbReference type="PROSITE" id="PS50893"/>
    </source>
</evidence>
<dbReference type="PANTHER" id="PTHR43166">
    <property type="entry name" value="AMINO ACID IMPORT ATP-BINDING PROTEIN"/>
    <property type="match status" value="1"/>
</dbReference>
<dbReference type="EMBL" id="QOUX01000025">
    <property type="protein sequence ID" value="RXJ02467.1"/>
    <property type="molecule type" value="Genomic_DNA"/>
</dbReference>
<keyword evidence="6" id="KW-1278">Translocase</keyword>
<dbReference type="Pfam" id="PF00005">
    <property type="entry name" value="ABC_tran"/>
    <property type="match status" value="1"/>
</dbReference>
<dbReference type="InterPro" id="IPR003593">
    <property type="entry name" value="AAA+_ATPase"/>
</dbReference>
<dbReference type="RefSeq" id="WP_129077572.1">
    <property type="nucleotide sequence ID" value="NZ_QOUX01000025.1"/>
</dbReference>
<evidence type="ECO:0000256" key="4">
    <source>
        <dbReference type="ARBA" id="ARBA00022840"/>
    </source>
</evidence>
<dbReference type="AlphaFoldDB" id="A0A4Q0VV13"/>
<dbReference type="Proteomes" id="UP000290649">
    <property type="component" value="Unassembled WGS sequence"/>
</dbReference>
<dbReference type="SUPFAM" id="SSF52540">
    <property type="entry name" value="P-loop containing nucleoside triphosphate hydrolases"/>
    <property type="match status" value="1"/>
</dbReference>
<dbReference type="GO" id="GO:0016020">
    <property type="term" value="C:membrane"/>
    <property type="evidence" value="ECO:0007669"/>
    <property type="project" value="InterPro"/>
</dbReference>
<keyword evidence="5" id="KW-0918">Phosphonate transport</keyword>
<keyword evidence="4 9" id="KW-0067">ATP-binding</keyword>
<dbReference type="InterPro" id="IPR050086">
    <property type="entry name" value="MetN_ABC_transporter-like"/>
</dbReference>
<dbReference type="GO" id="GO:0005524">
    <property type="term" value="F:ATP binding"/>
    <property type="evidence" value="ECO:0007669"/>
    <property type="project" value="UniProtKB-KW"/>
</dbReference>
<evidence type="ECO:0000256" key="6">
    <source>
        <dbReference type="ARBA" id="ARBA00022967"/>
    </source>
</evidence>
<keyword evidence="3" id="KW-0547">Nucleotide-binding</keyword>
<keyword evidence="10" id="KW-1185">Reference proteome</keyword>
<organism evidence="9 10">
    <name type="scientific">Anaerobacillus alkaliphilus</name>
    <dbReference type="NCBI Taxonomy" id="1548597"/>
    <lineage>
        <taxon>Bacteria</taxon>
        <taxon>Bacillati</taxon>
        <taxon>Bacillota</taxon>
        <taxon>Bacilli</taxon>
        <taxon>Bacillales</taxon>
        <taxon>Bacillaceae</taxon>
        <taxon>Anaerobacillus</taxon>
    </lineage>
</organism>
<name>A0A4Q0VV13_9BACI</name>
<evidence type="ECO:0000313" key="10">
    <source>
        <dbReference type="Proteomes" id="UP000290649"/>
    </source>
</evidence>
<keyword evidence="2" id="KW-1003">Cell membrane</keyword>
<keyword evidence="9" id="KW-0378">Hydrolase</keyword>
<evidence type="ECO:0000256" key="2">
    <source>
        <dbReference type="ARBA" id="ARBA00022475"/>
    </source>
</evidence>
<dbReference type="SMART" id="SM00382">
    <property type="entry name" value="AAA"/>
    <property type="match status" value="1"/>
</dbReference>
<dbReference type="InterPro" id="IPR017871">
    <property type="entry name" value="ABC_transporter-like_CS"/>
</dbReference>
<evidence type="ECO:0000256" key="3">
    <source>
        <dbReference type="ARBA" id="ARBA00022741"/>
    </source>
</evidence>
<evidence type="ECO:0000313" key="9">
    <source>
        <dbReference type="EMBL" id="RXJ02467.1"/>
    </source>
</evidence>
<dbReference type="GO" id="GO:0015416">
    <property type="term" value="F:ABC-type phosphonate transporter activity"/>
    <property type="evidence" value="ECO:0007669"/>
    <property type="project" value="InterPro"/>
</dbReference>